<sequence>MTKIELCKEEWHLSHMVVVSQMPVNYGIICFDNLEQDDIEFAMKEGEAGGSLYLFLISQQCFEVVDCPLLPAPILTSLQQQNVKMHPRHNETGMLIVYDPEKLDTPLKCPAEKCTMIFWFWDFMQTHVNLVHCDIMILNIDDFYIIIYGVDGQFKCPVLGCKRLCVDKTRLCGHVKKFLDHKSNEFYSTIQFAEGFEQKKFDDAEYKAAEASAAAEAASATEAAEIAEAVAEVAAAEAVEEGVGVAAADEVGGVGMVVDGDNDGEQGGAATGEGELVMVDAAEPGVAMVDGQVQAPPVPDSQAQVEEMIIVVPPSPEPIVLKVPATIAEDVKTAPSPAPIIQKKVVHVRSTPKFSELNDSDFELGTAKAPIKLNSTPSDTKSVISLSSSSIPLKHVWKRAPSVIELSSDREHGGDNVAQFVDDLHATPVSNDSYESSFINDGDKFEGAESGLSPDTSLEAEERDDLPITIGALLTNRKLRRPNMCTWIFSGYSWGIFAINSRVTP</sequence>
<organism evidence="1 2">
    <name type="scientific">Schizopora paradoxa</name>
    <dbReference type="NCBI Taxonomy" id="27342"/>
    <lineage>
        <taxon>Eukaryota</taxon>
        <taxon>Fungi</taxon>
        <taxon>Dikarya</taxon>
        <taxon>Basidiomycota</taxon>
        <taxon>Agaricomycotina</taxon>
        <taxon>Agaricomycetes</taxon>
        <taxon>Hymenochaetales</taxon>
        <taxon>Schizoporaceae</taxon>
        <taxon>Schizopora</taxon>
    </lineage>
</organism>
<evidence type="ECO:0000313" key="1">
    <source>
        <dbReference type="EMBL" id="KLO04735.1"/>
    </source>
</evidence>
<protein>
    <submittedName>
        <fullName evidence="1">Uncharacterized protein</fullName>
    </submittedName>
</protein>
<reference evidence="1 2" key="1">
    <citation type="submission" date="2015-04" db="EMBL/GenBank/DDBJ databases">
        <title>Complete genome sequence of Schizopora paradoxa KUC8140, a cosmopolitan wood degrader in East Asia.</title>
        <authorList>
            <consortium name="DOE Joint Genome Institute"/>
            <person name="Min B."/>
            <person name="Park H."/>
            <person name="Jang Y."/>
            <person name="Kim J.-J."/>
            <person name="Kim K.H."/>
            <person name="Pangilinan J."/>
            <person name="Lipzen A."/>
            <person name="Riley R."/>
            <person name="Grigoriev I.V."/>
            <person name="Spatafora J.W."/>
            <person name="Choi I.-G."/>
        </authorList>
    </citation>
    <scope>NUCLEOTIDE SEQUENCE [LARGE SCALE GENOMIC DNA]</scope>
    <source>
        <strain evidence="1 2">KUC8140</strain>
    </source>
</reference>
<dbReference type="AlphaFoldDB" id="A0A0H2QYU6"/>
<dbReference type="InParanoid" id="A0A0H2QYU6"/>
<name>A0A0H2QYU6_9AGAM</name>
<evidence type="ECO:0000313" key="2">
    <source>
        <dbReference type="Proteomes" id="UP000053477"/>
    </source>
</evidence>
<proteinExistence type="predicted"/>
<accession>A0A0H2QYU6</accession>
<gene>
    <name evidence="1" type="ORF">SCHPADRAFT_896805</name>
</gene>
<dbReference type="Proteomes" id="UP000053477">
    <property type="component" value="Unassembled WGS sequence"/>
</dbReference>
<keyword evidence="2" id="KW-1185">Reference proteome</keyword>
<dbReference type="EMBL" id="KQ086447">
    <property type="protein sequence ID" value="KLO04735.1"/>
    <property type="molecule type" value="Genomic_DNA"/>
</dbReference>